<feature type="chain" id="PRO_5005280764" evidence="2">
    <location>
        <begin position="20"/>
        <end position="77"/>
    </location>
</feature>
<protein>
    <submittedName>
        <fullName evidence="3">Uncharacterized protein</fullName>
    </submittedName>
</protein>
<evidence type="ECO:0000313" key="3">
    <source>
        <dbReference type="EMBL" id="KMO28459.1"/>
    </source>
</evidence>
<sequence length="77" mass="8032">MKYAALTILGTLIASPAWANCHVDRGPPCPVTGGTPATAQTQAAAAFNANRRITTPPPVVRPVTPPPQPTVIRHGIR</sequence>
<feature type="compositionally biased region" description="Pro residues" evidence="1">
    <location>
        <begin position="55"/>
        <end position="69"/>
    </location>
</feature>
<feature type="region of interest" description="Disordered" evidence="1">
    <location>
        <begin position="53"/>
        <end position="77"/>
    </location>
</feature>
<evidence type="ECO:0000256" key="1">
    <source>
        <dbReference type="SAM" id="MobiDB-lite"/>
    </source>
</evidence>
<gene>
    <name evidence="3" type="ORF">VP06_27425</name>
</gene>
<dbReference type="AlphaFoldDB" id="A0A0J6S465"/>
<evidence type="ECO:0000313" key="4">
    <source>
        <dbReference type="Proteomes" id="UP000035929"/>
    </source>
</evidence>
<dbReference type="RefSeq" id="WP_048466961.1">
    <property type="nucleotide sequence ID" value="NZ_LABX01000246.1"/>
</dbReference>
<dbReference type="Proteomes" id="UP000035929">
    <property type="component" value="Unassembled WGS sequence"/>
</dbReference>
<proteinExistence type="predicted"/>
<comment type="caution">
    <text evidence="3">The sequence shown here is derived from an EMBL/GenBank/DDBJ whole genome shotgun (WGS) entry which is preliminary data.</text>
</comment>
<evidence type="ECO:0000256" key="2">
    <source>
        <dbReference type="SAM" id="SignalP"/>
    </source>
</evidence>
<dbReference type="PATRIC" id="fig|270351.6.peg.3677"/>
<feature type="signal peptide" evidence="2">
    <location>
        <begin position="1"/>
        <end position="19"/>
    </location>
</feature>
<accession>A0A0J6S465</accession>
<dbReference type="EMBL" id="LABX01000246">
    <property type="protein sequence ID" value="KMO28459.1"/>
    <property type="molecule type" value="Genomic_DNA"/>
</dbReference>
<organism evidence="3 4">
    <name type="scientific">Methylobacterium aquaticum</name>
    <dbReference type="NCBI Taxonomy" id="270351"/>
    <lineage>
        <taxon>Bacteria</taxon>
        <taxon>Pseudomonadati</taxon>
        <taxon>Pseudomonadota</taxon>
        <taxon>Alphaproteobacteria</taxon>
        <taxon>Hyphomicrobiales</taxon>
        <taxon>Methylobacteriaceae</taxon>
        <taxon>Methylobacterium</taxon>
    </lineage>
</organism>
<reference evidence="3 4" key="1">
    <citation type="submission" date="2015-03" db="EMBL/GenBank/DDBJ databases">
        <title>Genome sequencing of Methylobacterium aquaticum DSM16371 type strain.</title>
        <authorList>
            <person name="Chaudhry V."/>
            <person name="Patil P.B."/>
        </authorList>
    </citation>
    <scope>NUCLEOTIDE SEQUENCE [LARGE SCALE GENOMIC DNA]</scope>
    <source>
        <strain evidence="3 4">DSM 16371</strain>
    </source>
</reference>
<keyword evidence="2" id="KW-0732">Signal</keyword>
<name>A0A0J6S465_9HYPH</name>